<organism evidence="2 3">
    <name type="scientific">Paracoccus aminophilus JCM 7686</name>
    <dbReference type="NCBI Taxonomy" id="1367847"/>
    <lineage>
        <taxon>Bacteria</taxon>
        <taxon>Pseudomonadati</taxon>
        <taxon>Pseudomonadota</taxon>
        <taxon>Alphaproteobacteria</taxon>
        <taxon>Rhodobacterales</taxon>
        <taxon>Paracoccaceae</taxon>
        <taxon>Paracoccus</taxon>
    </lineage>
</organism>
<dbReference type="RefSeq" id="WP_020951465.1">
    <property type="nucleotide sequence ID" value="NC_022041.1"/>
</dbReference>
<keyword evidence="3" id="KW-1185">Reference proteome</keyword>
<reference evidence="2 3" key="1">
    <citation type="journal article" date="2014" name="BMC Genomics">
        <title>Architecture and functions of a multipartite genome of the methylotrophic bacterium Paracoccus aminophilus JCM 7686, containing primary and secondary chromids.</title>
        <authorList>
            <person name="Dziewit L."/>
            <person name="Czarnecki J."/>
            <person name="Wibberg D."/>
            <person name="Radlinska M."/>
            <person name="Mrozek P."/>
            <person name="Szymczak M."/>
            <person name="Schluter A."/>
            <person name="Puhler A."/>
            <person name="Bartosik D."/>
        </authorList>
    </citation>
    <scope>NUCLEOTIDE SEQUENCE [LARGE SCALE GENOMIC DNA]</scope>
    <source>
        <strain evidence="2">JCM 7686</strain>
    </source>
</reference>
<evidence type="ECO:0000313" key="2">
    <source>
        <dbReference type="EMBL" id="AGT09827.1"/>
    </source>
</evidence>
<keyword evidence="1" id="KW-0812">Transmembrane</keyword>
<name>S5XWY3_PARAH</name>
<dbReference type="Proteomes" id="UP000015480">
    <property type="component" value="Chromosome"/>
</dbReference>
<dbReference type="PATRIC" id="fig|1367847.3.peg.2776"/>
<evidence type="ECO:0000313" key="3">
    <source>
        <dbReference type="Proteomes" id="UP000015480"/>
    </source>
</evidence>
<feature type="transmembrane region" description="Helical" evidence="1">
    <location>
        <begin position="99"/>
        <end position="122"/>
    </location>
</feature>
<keyword evidence="1" id="KW-0472">Membrane</keyword>
<evidence type="ECO:0000256" key="1">
    <source>
        <dbReference type="SAM" id="Phobius"/>
    </source>
</evidence>
<dbReference type="HOGENOM" id="CLU_1968423_0_0_5"/>
<dbReference type="OrthoDB" id="7874812at2"/>
<proteinExistence type="predicted"/>
<dbReference type="STRING" id="1367847.JCM7686_2771"/>
<accession>S5XWY3</accession>
<gene>
    <name evidence="2" type="ORF">JCM7686_2771</name>
</gene>
<keyword evidence="1" id="KW-1133">Transmembrane helix</keyword>
<protein>
    <submittedName>
        <fullName evidence="2">Uncharacterized protein</fullName>
    </submittedName>
</protein>
<dbReference type="eggNOG" id="ENOG5033A3U">
    <property type="taxonomic scope" value="Bacteria"/>
</dbReference>
<dbReference type="EMBL" id="CP006650">
    <property type="protein sequence ID" value="AGT09827.1"/>
    <property type="molecule type" value="Genomic_DNA"/>
</dbReference>
<dbReference type="AlphaFoldDB" id="S5XWY3"/>
<dbReference type="KEGG" id="pami:JCM7686_2771"/>
<sequence length="127" mass="13707">MAVEDVRGMADEVASLMGTRFGGVRRGRSADLSVMVRRRGGALPRKLRREAAFLAEADQRVDQPRLGKQIDLARAHSAHRALVSHLNGVGKGARWRERALHLGAALALGLVVIGGVAIWILVERGSL</sequence>